<dbReference type="Proteomes" id="UP000004605">
    <property type="component" value="Unassembled WGS sequence"/>
</dbReference>
<keyword evidence="3" id="KW-1185">Reference proteome</keyword>
<gene>
    <name evidence="2" type="ORF">VII00023_03503</name>
</gene>
<evidence type="ECO:0000256" key="1">
    <source>
        <dbReference type="SAM" id="SignalP"/>
    </source>
</evidence>
<evidence type="ECO:0000313" key="2">
    <source>
        <dbReference type="EMBL" id="EGU36431.1"/>
    </source>
</evidence>
<comment type="caution">
    <text evidence="2">The sequence shown here is derived from an EMBL/GenBank/DDBJ whole genome shotgun (WGS) entry which is preliminary data.</text>
</comment>
<reference evidence="2 3" key="1">
    <citation type="journal article" date="2012" name="Int. J. Syst. Evol. Microbiol.">
        <title>Vibrio caribbeanicus sp. nov., isolated from the marine sponge Scleritoderma cyanea.</title>
        <authorList>
            <person name="Hoffmann M."/>
            <person name="Monday S.R."/>
            <person name="Allard M.W."/>
            <person name="Strain E.A."/>
            <person name="Whittaker P."/>
            <person name="Naum M."/>
            <person name="McCarthy P.J."/>
            <person name="Lopez J.V."/>
            <person name="Fischer M."/>
            <person name="Brown E.W."/>
        </authorList>
    </citation>
    <scope>NUCLEOTIDE SEQUENCE [LARGE SCALE GENOMIC DNA]</scope>
    <source>
        <strain evidence="2 3">ATCC 700023</strain>
    </source>
</reference>
<dbReference type="AlphaFoldDB" id="F9S4U0"/>
<dbReference type="EMBL" id="AFWF01000209">
    <property type="protein sequence ID" value="EGU36431.1"/>
    <property type="molecule type" value="Genomic_DNA"/>
</dbReference>
<proteinExistence type="predicted"/>
<feature type="signal peptide" evidence="1">
    <location>
        <begin position="1"/>
        <end position="23"/>
    </location>
</feature>
<feature type="chain" id="PRO_5003393767" description="Lipoprotein" evidence="1">
    <location>
        <begin position="24"/>
        <end position="63"/>
    </location>
</feature>
<name>F9S4U0_9VIBR</name>
<protein>
    <recommendedName>
        <fullName evidence="4">Lipoprotein</fullName>
    </recommendedName>
</protein>
<evidence type="ECO:0008006" key="4">
    <source>
        <dbReference type="Google" id="ProtNLM"/>
    </source>
</evidence>
<feature type="non-terminal residue" evidence="2">
    <location>
        <position position="63"/>
    </location>
</feature>
<organism evidence="2 3">
    <name type="scientific">Vibrio ichthyoenteri ATCC 700023</name>
    <dbReference type="NCBI Taxonomy" id="870968"/>
    <lineage>
        <taxon>Bacteria</taxon>
        <taxon>Pseudomonadati</taxon>
        <taxon>Pseudomonadota</taxon>
        <taxon>Gammaproteobacteria</taxon>
        <taxon>Vibrionales</taxon>
        <taxon>Vibrionaceae</taxon>
        <taxon>Vibrio</taxon>
    </lineage>
</organism>
<evidence type="ECO:0000313" key="3">
    <source>
        <dbReference type="Proteomes" id="UP000004605"/>
    </source>
</evidence>
<keyword evidence="1" id="KW-0732">Signal</keyword>
<sequence>MKSHCKMLIKFVVSIFFSLSITACGPNPQDDIPLFKSYIEKNINKKPDDPYISSSVKPGDAMY</sequence>
<dbReference type="PROSITE" id="PS51257">
    <property type="entry name" value="PROKAR_LIPOPROTEIN"/>
    <property type="match status" value="1"/>
</dbReference>
<accession>F9S4U0</accession>